<keyword evidence="2" id="KW-1185">Reference proteome</keyword>
<comment type="caution">
    <text evidence="1">The sequence shown here is derived from an EMBL/GenBank/DDBJ whole genome shotgun (WGS) entry which is preliminary data.</text>
</comment>
<name>A0ACA9N6Y6_9GLOM</name>
<gene>
    <name evidence="1" type="ORF">ACOLOM_LOCUS7738</name>
</gene>
<evidence type="ECO:0000313" key="2">
    <source>
        <dbReference type="Proteomes" id="UP000789525"/>
    </source>
</evidence>
<evidence type="ECO:0000313" key="1">
    <source>
        <dbReference type="EMBL" id="CAG8634290.1"/>
    </source>
</evidence>
<dbReference type="EMBL" id="CAJVPT010018451">
    <property type="protein sequence ID" value="CAG8634290.1"/>
    <property type="molecule type" value="Genomic_DNA"/>
</dbReference>
<sequence>MSRMSKQEKDRILSTPHLNVHDLKIYSTQERGRGVYASHYIPRGTTIEISPVLFFSEKEYRDYGRYTTLDHYTFIWGDGRMALPLGLGVYPFKPSPNNNHLTNHGSRPGEELFIFYGHKLWFQDASAHAATSEETPSQEGNAWNEMAAIDIVSNTKLLSPRKYNLSLEAIFVIPASSRTLRVAPGTRYPFEWTVPRRDQPASSQRLAILRKIKSIFTTDTDIAQASSSTSLNQQTLSNTVSLRSSARLRTARERHQQETNQANSSTANAADNPSRASKSDKGKRRASFPQTARP</sequence>
<protein>
    <submittedName>
        <fullName evidence="1">14684_t:CDS:1</fullName>
    </submittedName>
</protein>
<dbReference type="Proteomes" id="UP000789525">
    <property type="component" value="Unassembled WGS sequence"/>
</dbReference>
<organism evidence="1 2">
    <name type="scientific">Acaulospora colombiana</name>
    <dbReference type="NCBI Taxonomy" id="27376"/>
    <lineage>
        <taxon>Eukaryota</taxon>
        <taxon>Fungi</taxon>
        <taxon>Fungi incertae sedis</taxon>
        <taxon>Mucoromycota</taxon>
        <taxon>Glomeromycotina</taxon>
        <taxon>Glomeromycetes</taxon>
        <taxon>Diversisporales</taxon>
        <taxon>Acaulosporaceae</taxon>
        <taxon>Acaulospora</taxon>
    </lineage>
</organism>
<proteinExistence type="predicted"/>
<reference evidence="1" key="1">
    <citation type="submission" date="2021-06" db="EMBL/GenBank/DDBJ databases">
        <authorList>
            <person name="Kallberg Y."/>
            <person name="Tangrot J."/>
            <person name="Rosling A."/>
        </authorList>
    </citation>
    <scope>NUCLEOTIDE SEQUENCE</scope>
    <source>
        <strain evidence="1">CL356</strain>
    </source>
</reference>
<accession>A0ACA9N6Y6</accession>